<comment type="catalytic activity">
    <reaction evidence="12">
        <text>1D-myo-inositol hexakisphosphate + H2O = 1D-myo-inositol 1,2,4,5,6-pentakisphosphate + phosphate</text>
        <dbReference type="Rhea" id="RHEA:16989"/>
        <dbReference type="ChEBI" id="CHEBI:15377"/>
        <dbReference type="ChEBI" id="CHEBI:43474"/>
        <dbReference type="ChEBI" id="CHEBI:57798"/>
        <dbReference type="ChEBI" id="CHEBI:58130"/>
        <dbReference type="EC" id="3.1.3.62"/>
    </reaction>
    <physiologicalReaction direction="left-to-right" evidence="12">
        <dbReference type="Rhea" id="RHEA:16990"/>
    </physiologicalReaction>
</comment>
<dbReference type="Gene3D" id="3.40.50.1240">
    <property type="entry name" value="Phosphoglycerate mutase-like"/>
    <property type="match status" value="1"/>
</dbReference>
<keyword evidence="6 14" id="KW-0732">Signal</keyword>
<evidence type="ECO:0000256" key="7">
    <source>
        <dbReference type="ARBA" id="ARBA00022801"/>
    </source>
</evidence>
<dbReference type="EC" id="3.1.3.62" evidence="4"/>
<name>A0A0X3PGN3_SCHSO</name>
<feature type="signal peptide" evidence="14">
    <location>
        <begin position="1"/>
        <end position="16"/>
    </location>
</feature>
<evidence type="ECO:0000256" key="2">
    <source>
        <dbReference type="ARBA" id="ARBA00008422"/>
    </source>
</evidence>
<evidence type="ECO:0000256" key="13">
    <source>
        <dbReference type="ARBA" id="ARBA00043832"/>
    </source>
</evidence>
<reference evidence="15" key="1">
    <citation type="submission" date="2016-01" db="EMBL/GenBank/DDBJ databases">
        <title>Reference transcriptome for the parasite Schistocephalus solidus: insights into the molecular evolution of parasitism.</title>
        <authorList>
            <person name="Hebert F.O."/>
            <person name="Grambauer S."/>
            <person name="Barber I."/>
            <person name="Landry C.R."/>
            <person name="Aubin-Horth N."/>
        </authorList>
    </citation>
    <scope>NUCLEOTIDE SEQUENCE</scope>
</reference>
<evidence type="ECO:0000256" key="1">
    <source>
        <dbReference type="ARBA" id="ARBA00004370"/>
    </source>
</evidence>
<evidence type="ECO:0000256" key="6">
    <source>
        <dbReference type="ARBA" id="ARBA00022729"/>
    </source>
</evidence>
<organism evidence="15">
    <name type="scientific">Schistocephalus solidus</name>
    <name type="common">Tapeworm</name>
    <dbReference type="NCBI Taxonomy" id="70667"/>
    <lineage>
        <taxon>Eukaryota</taxon>
        <taxon>Metazoa</taxon>
        <taxon>Spiralia</taxon>
        <taxon>Lophotrochozoa</taxon>
        <taxon>Platyhelminthes</taxon>
        <taxon>Cestoda</taxon>
        <taxon>Eucestoda</taxon>
        <taxon>Diphyllobothriidea</taxon>
        <taxon>Diphyllobothriidae</taxon>
        <taxon>Schistocephalus</taxon>
    </lineage>
</organism>
<proteinExistence type="inferred from homology"/>
<evidence type="ECO:0000256" key="10">
    <source>
        <dbReference type="ARBA" id="ARBA00043668"/>
    </source>
</evidence>
<dbReference type="GO" id="GO:0003993">
    <property type="term" value="F:acid phosphatase activity"/>
    <property type="evidence" value="ECO:0007669"/>
    <property type="project" value="TreeGrafter"/>
</dbReference>
<protein>
    <recommendedName>
        <fullName evidence="5">Multiple inositol polyphosphate phosphatase 1</fullName>
        <ecNumber evidence="4">3.1.3.62</ecNumber>
        <ecNumber evidence="3">3.1.3.80</ecNumber>
    </recommendedName>
    <alternativeName>
        <fullName evidence="9">2,3-bisphosphoglycerate 3-phosphatase</fullName>
    </alternativeName>
</protein>
<dbReference type="InterPro" id="IPR029033">
    <property type="entry name" value="His_PPase_superfam"/>
</dbReference>
<dbReference type="PANTHER" id="PTHR20963:SF8">
    <property type="entry name" value="MULTIPLE INOSITOL POLYPHOSPHATE PHOSPHATASE 1"/>
    <property type="match status" value="1"/>
</dbReference>
<evidence type="ECO:0000256" key="8">
    <source>
        <dbReference type="ARBA" id="ARBA00023136"/>
    </source>
</evidence>
<dbReference type="CDD" id="cd07061">
    <property type="entry name" value="HP_HAP_like"/>
    <property type="match status" value="1"/>
</dbReference>
<dbReference type="SUPFAM" id="SSF53254">
    <property type="entry name" value="Phosphoglycerate mutase-like"/>
    <property type="match status" value="1"/>
</dbReference>
<dbReference type="InterPro" id="IPR033379">
    <property type="entry name" value="Acid_Pase_AS"/>
</dbReference>
<dbReference type="Pfam" id="PF00328">
    <property type="entry name" value="His_Phos_2"/>
    <property type="match status" value="1"/>
</dbReference>
<keyword evidence="8" id="KW-0472">Membrane</keyword>
<dbReference type="GO" id="GO:0016020">
    <property type="term" value="C:membrane"/>
    <property type="evidence" value="ECO:0007669"/>
    <property type="project" value="UniProtKB-SubCell"/>
</dbReference>
<accession>A0A0X3PGN3</accession>
<dbReference type="EMBL" id="GEEE01012114">
    <property type="protein sequence ID" value="JAP51111.1"/>
    <property type="molecule type" value="Transcribed_RNA"/>
</dbReference>
<dbReference type="InterPro" id="IPR000560">
    <property type="entry name" value="His_Pase_clade-2"/>
</dbReference>
<comment type="catalytic activity">
    <reaction evidence="13">
        <text>(2R)-2,3-bisphosphoglycerate + H2O = (2R)-2-phosphoglycerate + phosphate</text>
        <dbReference type="Rhea" id="RHEA:27381"/>
        <dbReference type="ChEBI" id="CHEBI:15377"/>
        <dbReference type="ChEBI" id="CHEBI:43474"/>
        <dbReference type="ChEBI" id="CHEBI:58248"/>
        <dbReference type="ChEBI" id="CHEBI:58289"/>
        <dbReference type="EC" id="3.1.3.80"/>
    </reaction>
    <physiologicalReaction direction="left-to-right" evidence="13">
        <dbReference type="Rhea" id="RHEA:27382"/>
    </physiologicalReaction>
</comment>
<evidence type="ECO:0000256" key="12">
    <source>
        <dbReference type="ARBA" id="ARBA00043691"/>
    </source>
</evidence>
<comment type="catalytic activity">
    <reaction evidence="10">
        <text>1D-myo-inositol 1,2,5,6-tetrakisphosphate + H2O = 1D-myo-inositol 1,2,6-trisphosphate + phosphate</text>
        <dbReference type="Rhea" id="RHEA:77119"/>
        <dbReference type="ChEBI" id="CHEBI:15377"/>
        <dbReference type="ChEBI" id="CHEBI:43474"/>
        <dbReference type="ChEBI" id="CHEBI:195535"/>
        <dbReference type="ChEBI" id="CHEBI:195537"/>
        <dbReference type="EC" id="3.1.3.62"/>
    </reaction>
    <physiologicalReaction direction="left-to-right" evidence="10">
        <dbReference type="Rhea" id="RHEA:77120"/>
    </physiologicalReaction>
</comment>
<comment type="catalytic activity">
    <reaction evidence="11">
        <text>1D-myo-inositol 1,2,4,5,6-pentakisphosphate + H2O = 1D-myo-inositol 1,2,5,6-tetrakisphosphate + phosphate</text>
        <dbReference type="Rhea" id="RHEA:77115"/>
        <dbReference type="ChEBI" id="CHEBI:15377"/>
        <dbReference type="ChEBI" id="CHEBI:43474"/>
        <dbReference type="ChEBI" id="CHEBI:57798"/>
        <dbReference type="ChEBI" id="CHEBI:195535"/>
        <dbReference type="EC" id="3.1.3.62"/>
    </reaction>
    <physiologicalReaction direction="left-to-right" evidence="11">
        <dbReference type="Rhea" id="RHEA:77116"/>
    </physiologicalReaction>
</comment>
<evidence type="ECO:0000256" key="11">
    <source>
        <dbReference type="ARBA" id="ARBA00043671"/>
    </source>
</evidence>
<dbReference type="AlphaFoldDB" id="A0A0X3PGN3"/>
<evidence type="ECO:0000256" key="3">
    <source>
        <dbReference type="ARBA" id="ARBA00012976"/>
    </source>
</evidence>
<gene>
    <name evidence="15" type="primary">MINP1</name>
    <name evidence="15" type="ORF">TR164357</name>
</gene>
<comment type="subcellular location">
    <subcellularLocation>
        <location evidence="1">Membrane</location>
    </subcellularLocation>
</comment>
<evidence type="ECO:0000256" key="14">
    <source>
        <dbReference type="SAM" id="SignalP"/>
    </source>
</evidence>
<sequence>MSKFFVILITLFLSLCGDPKYYDSSLRQGYSLTAMGSKTAYVNNGLVAYRERVKSGDRLVHMNLLFRHGTRSPEKAFMKKMKRWAQHFKSRKELSDFNFTLNCGGTMSKELLPTGERELQDLGIRWRSRVSLRFRQPLYAQVYVSPTNRTAASARAFVSKFFDNPSSVHYEEDYQRLRFFDTCTRYTRTIRKNKTLLVEWYAFQKGPEMKKVLGEVVADNNLYDLNITLDDLEDFYKMASHEASVMQPDEKVSGWLKLFRPEHLYVLEYLHDLKHYWSKANPFPISYEQACPLWGSIMEQMLESAKFDMQLDACQACVTPPLGVFWFAHAETLLPLVVKLGLFNESVKSHLGGGNHLRSSNFQSRLDRLMSRPPVFNLFRTAHITPFAGNIAFLLFHRPHPGQAPSIDDYILEVLLNEQVVDILPHVPREELTLRRVLEYFSGCRPQEYDHNVLCALPDSESLPPTAKRSEL</sequence>
<feature type="chain" id="PRO_5007051104" description="Multiple inositol polyphosphate phosphatase 1" evidence="14">
    <location>
        <begin position="17"/>
        <end position="472"/>
    </location>
</feature>
<dbReference type="GO" id="GO:0034417">
    <property type="term" value="F:bisphosphoglycerate 3-phosphatase activity"/>
    <property type="evidence" value="ECO:0007669"/>
    <property type="project" value="UniProtKB-EC"/>
</dbReference>
<comment type="similarity">
    <text evidence="2">Belongs to the histidine acid phosphatase family. MINPP1 subfamily.</text>
</comment>
<evidence type="ECO:0000256" key="9">
    <source>
        <dbReference type="ARBA" id="ARBA00031642"/>
    </source>
</evidence>
<evidence type="ECO:0000313" key="15">
    <source>
        <dbReference type="EMBL" id="JAP51111.1"/>
    </source>
</evidence>
<dbReference type="GO" id="GO:0052745">
    <property type="term" value="F:inositol phosphate phosphatase activity"/>
    <property type="evidence" value="ECO:0007669"/>
    <property type="project" value="TreeGrafter"/>
</dbReference>
<dbReference type="PROSITE" id="PS00616">
    <property type="entry name" value="HIS_ACID_PHOSPHAT_1"/>
    <property type="match status" value="1"/>
</dbReference>
<evidence type="ECO:0000256" key="4">
    <source>
        <dbReference type="ARBA" id="ARBA00013040"/>
    </source>
</evidence>
<dbReference type="EC" id="3.1.3.80" evidence="3"/>
<dbReference type="PANTHER" id="PTHR20963">
    <property type="entry name" value="MULTIPLE INOSITOL POLYPHOSPHATE PHOSPHATASE-RELATED"/>
    <property type="match status" value="1"/>
</dbReference>
<keyword evidence="7" id="KW-0378">Hydrolase</keyword>
<evidence type="ECO:0000256" key="5">
    <source>
        <dbReference type="ARBA" id="ARBA00018097"/>
    </source>
</evidence>